<reference evidence="1" key="1">
    <citation type="submission" date="2016-03" db="EMBL/GenBank/DDBJ databases">
        <title>Mechanisms controlling the formation of the plant cell surface in tip-growing cells are functionally conserved among land plants.</title>
        <authorList>
            <person name="Honkanen S."/>
            <person name="Jones V.A."/>
            <person name="Morieri G."/>
            <person name="Champion C."/>
            <person name="Hetherington A.J."/>
            <person name="Kelly S."/>
            <person name="Saint-Marcoux D."/>
            <person name="Proust H."/>
            <person name="Prescott H."/>
            <person name="Dolan L."/>
        </authorList>
    </citation>
    <scope>NUCLEOTIDE SEQUENCE [LARGE SCALE GENOMIC DNA]</scope>
    <source>
        <tissue evidence="1">Whole gametophyte</tissue>
    </source>
</reference>
<proteinExistence type="predicted"/>
<dbReference type="PANTHER" id="PTHR37067">
    <property type="entry name" value="PX DOMAIN-CONTAINING PROTEIN"/>
    <property type="match status" value="1"/>
</dbReference>
<gene>
    <name evidence="1" type="ORF">AXG93_2619s1140</name>
</gene>
<dbReference type="InterPro" id="IPR036412">
    <property type="entry name" value="HAD-like_sf"/>
</dbReference>
<dbReference type="Proteomes" id="UP000077202">
    <property type="component" value="Unassembled WGS sequence"/>
</dbReference>
<evidence type="ECO:0000313" key="1">
    <source>
        <dbReference type="EMBL" id="OAE21646.1"/>
    </source>
</evidence>
<dbReference type="SUPFAM" id="SSF56784">
    <property type="entry name" value="HAD-like"/>
    <property type="match status" value="1"/>
</dbReference>
<name>A0A176VPA2_MARPO</name>
<comment type="caution">
    <text evidence="1">The sequence shown here is derived from an EMBL/GenBank/DDBJ whole genome shotgun (WGS) entry which is preliminary data.</text>
</comment>
<accession>A0A176VPA2</accession>
<dbReference type="EMBL" id="LVLJ01003371">
    <property type="protein sequence ID" value="OAE21646.1"/>
    <property type="molecule type" value="Genomic_DNA"/>
</dbReference>
<dbReference type="AlphaFoldDB" id="A0A176VPA2"/>
<organism evidence="1 2">
    <name type="scientific">Marchantia polymorpha subsp. ruderalis</name>
    <dbReference type="NCBI Taxonomy" id="1480154"/>
    <lineage>
        <taxon>Eukaryota</taxon>
        <taxon>Viridiplantae</taxon>
        <taxon>Streptophyta</taxon>
        <taxon>Embryophyta</taxon>
        <taxon>Marchantiophyta</taxon>
        <taxon>Marchantiopsida</taxon>
        <taxon>Marchantiidae</taxon>
        <taxon>Marchantiales</taxon>
        <taxon>Marchantiaceae</taxon>
        <taxon>Marchantia</taxon>
    </lineage>
</organism>
<keyword evidence="2" id="KW-1185">Reference proteome</keyword>
<evidence type="ECO:0000313" key="2">
    <source>
        <dbReference type="Proteomes" id="UP000077202"/>
    </source>
</evidence>
<protein>
    <submittedName>
        <fullName evidence="1">Uncharacterized protein</fullName>
    </submittedName>
</protein>
<dbReference type="PANTHER" id="PTHR37067:SF3">
    <property type="entry name" value="PX DOMAIN-CONTAINING PROTEIN"/>
    <property type="match status" value="1"/>
</dbReference>
<sequence length="318" mass="35787">MAVDQNYGRTRSRTAAAAIGQPLINTAPHYMAEREGSMFPAKAFELEVHVNFDETIFISPAPDFSVKFTYEYGRLAKGVDVKAVIAFVLSLVVGSKEFTNVQTDGFIDVCNGSLNKGTASQCLLRERPFKGSFCIAAEDNGTDEAMFQFVQIRVGMSGQRFVMPRKRHYHWKQSYADEFGLKVASINEQSRRVDSAICRFCQTFGREVDAVVRKRAKTKAFQFFKKGDGRDNIQVSIYMQEKNFAHSPSTAWWIVAKIVHVFLKSVVITFDILQMADAHLSQQMGNLERLCEELKSNCGAIVDDRVVEFGVPITIFPD</sequence>